<name>A0ABQ5PZI0_9BACT</name>
<evidence type="ECO:0008006" key="4">
    <source>
        <dbReference type="Google" id="ProtNLM"/>
    </source>
</evidence>
<dbReference type="InterPro" id="IPR012902">
    <property type="entry name" value="N_methyl_site"/>
</dbReference>
<organism evidence="2 3">
    <name type="scientific">Geothrix edaphica</name>
    <dbReference type="NCBI Taxonomy" id="2927976"/>
    <lineage>
        <taxon>Bacteria</taxon>
        <taxon>Pseudomonadati</taxon>
        <taxon>Acidobacteriota</taxon>
        <taxon>Holophagae</taxon>
        <taxon>Holophagales</taxon>
        <taxon>Holophagaceae</taxon>
        <taxon>Geothrix</taxon>
    </lineage>
</organism>
<keyword evidence="3" id="KW-1185">Reference proteome</keyword>
<dbReference type="NCBIfam" id="TIGR02532">
    <property type="entry name" value="IV_pilin_GFxxxE"/>
    <property type="match status" value="1"/>
</dbReference>
<proteinExistence type="predicted"/>
<evidence type="ECO:0000256" key="1">
    <source>
        <dbReference type="SAM" id="Phobius"/>
    </source>
</evidence>
<dbReference type="PROSITE" id="PS00409">
    <property type="entry name" value="PROKAR_NTER_METHYL"/>
    <property type="match status" value="1"/>
</dbReference>
<evidence type="ECO:0000313" key="3">
    <source>
        <dbReference type="Proteomes" id="UP001165044"/>
    </source>
</evidence>
<sequence length="404" mass="44171">MSDSNRTLLSRRCRGFSLVEMLVAVVFTSILMAGMFRVFASSTASFAASTETLSVQRKARWGLTLLQDEVLEAGHLFFKRVVGELIPNSDTAQPPILMRTTDFTPPGGVSPVDELQFVMDLPLNVQGTLRTAPVIGDSKLSVNVLYGGDSLKKDDLIFIQDSNWEVYRISADPSTSGNTNFDIDIVGTQSALVDQYGNETSSIVHALVQKTHRAKAQFTAFRPLQVVRYAVVPRKLDPASPTATVPCLVRQTQPLAGNANVIFSPAQATEVNGEQILLENVSGFYVNWSLDGGNTWLRTSATAGSTEPPWAASTDWGTLRAALNAKLASSSSPLTQQALGGTSTEDPFWMNYTPVLIRIDIETRSEIQRTEFNASSSATNPQLAFRKRRETLYLSPRNFSLGRP</sequence>
<dbReference type="Pfam" id="PF07963">
    <property type="entry name" value="N_methyl"/>
    <property type="match status" value="1"/>
</dbReference>
<keyword evidence="1" id="KW-0472">Membrane</keyword>
<comment type="caution">
    <text evidence="2">The sequence shown here is derived from an EMBL/GenBank/DDBJ whole genome shotgun (WGS) entry which is preliminary data.</text>
</comment>
<keyword evidence="1" id="KW-0812">Transmembrane</keyword>
<gene>
    <name evidence="2" type="ORF">GETHED_21280</name>
</gene>
<accession>A0ABQ5PZI0</accession>
<reference evidence="2" key="1">
    <citation type="journal article" date="2023" name="Antonie Van Leeuwenhoek">
        <title>Mesoterricola silvestris gen. nov., sp. nov., Mesoterricola sediminis sp. nov., Geothrix oryzae sp. nov., Geothrix edaphica sp. nov., Geothrix rubra sp. nov., and Geothrix limicola sp. nov., six novel members of Acidobacteriota isolated from soils.</title>
        <authorList>
            <person name="Itoh H."/>
            <person name="Sugisawa Y."/>
            <person name="Mise K."/>
            <person name="Xu Z."/>
            <person name="Kuniyasu M."/>
            <person name="Ushijima N."/>
            <person name="Kawano K."/>
            <person name="Kobayashi E."/>
            <person name="Shiratori Y."/>
            <person name="Masuda Y."/>
            <person name="Senoo K."/>
        </authorList>
    </citation>
    <scope>NUCLEOTIDE SEQUENCE</scope>
    <source>
        <strain evidence="2">Red802</strain>
    </source>
</reference>
<evidence type="ECO:0000313" key="2">
    <source>
        <dbReference type="EMBL" id="GLH67764.1"/>
    </source>
</evidence>
<keyword evidence="1" id="KW-1133">Transmembrane helix</keyword>
<dbReference type="EMBL" id="BSDC01000003">
    <property type="protein sequence ID" value="GLH67764.1"/>
    <property type="molecule type" value="Genomic_DNA"/>
</dbReference>
<protein>
    <recommendedName>
        <fullName evidence="4">Prepilin-type N-terminal cleavage/methylation domain-containing protein</fullName>
    </recommendedName>
</protein>
<feature type="transmembrane region" description="Helical" evidence="1">
    <location>
        <begin position="21"/>
        <end position="40"/>
    </location>
</feature>
<dbReference type="RefSeq" id="WP_285609137.1">
    <property type="nucleotide sequence ID" value="NZ_BSDC01000003.1"/>
</dbReference>
<dbReference type="Proteomes" id="UP001165044">
    <property type="component" value="Unassembled WGS sequence"/>
</dbReference>